<accession>A0A1J5SS61</accession>
<dbReference type="GO" id="GO:0015940">
    <property type="term" value="P:pantothenate biosynthetic process"/>
    <property type="evidence" value="ECO:0007669"/>
    <property type="project" value="InterPro"/>
</dbReference>
<evidence type="ECO:0000256" key="3">
    <source>
        <dbReference type="ARBA" id="ARBA00022857"/>
    </source>
</evidence>
<dbReference type="PANTHER" id="PTHR43765:SF2">
    <property type="entry name" value="2-DEHYDROPANTOATE 2-REDUCTASE"/>
    <property type="match status" value="1"/>
</dbReference>
<evidence type="ECO:0000256" key="4">
    <source>
        <dbReference type="ARBA" id="ARBA00023002"/>
    </source>
</evidence>
<evidence type="ECO:0000259" key="7">
    <source>
        <dbReference type="Pfam" id="PF08546"/>
    </source>
</evidence>
<name>A0A1J5SS61_9ZZZZ</name>
<dbReference type="InterPro" id="IPR013752">
    <property type="entry name" value="KPA_reductase"/>
</dbReference>
<comment type="similarity">
    <text evidence="1">Belongs to the ketopantoate reductase family.</text>
</comment>
<dbReference type="InterPro" id="IPR013332">
    <property type="entry name" value="KPR_N"/>
</dbReference>
<evidence type="ECO:0000313" key="8">
    <source>
        <dbReference type="EMBL" id="OIR06853.1"/>
    </source>
</evidence>
<dbReference type="PANTHER" id="PTHR43765">
    <property type="entry name" value="2-DEHYDROPANTOATE 2-REDUCTASE-RELATED"/>
    <property type="match status" value="1"/>
</dbReference>
<dbReference type="NCBIfam" id="TIGR00745">
    <property type="entry name" value="apbA_panE"/>
    <property type="match status" value="1"/>
</dbReference>
<dbReference type="EMBL" id="MLJW01000041">
    <property type="protein sequence ID" value="OIR06853.1"/>
    <property type="molecule type" value="Genomic_DNA"/>
</dbReference>
<keyword evidence="4 8" id="KW-0560">Oxidoreductase</keyword>
<dbReference type="InterPro" id="IPR008927">
    <property type="entry name" value="6-PGluconate_DH-like_C_sf"/>
</dbReference>
<dbReference type="InterPro" id="IPR013328">
    <property type="entry name" value="6PGD_dom2"/>
</dbReference>
<dbReference type="GO" id="GO:0008677">
    <property type="term" value="F:2-dehydropantoate 2-reductase activity"/>
    <property type="evidence" value="ECO:0007669"/>
    <property type="project" value="UniProtKB-EC"/>
</dbReference>
<gene>
    <name evidence="8" type="primary">panE_1</name>
    <name evidence="8" type="ORF">GALL_111020</name>
</gene>
<dbReference type="Pfam" id="PF02558">
    <property type="entry name" value="ApbA"/>
    <property type="match status" value="1"/>
</dbReference>
<dbReference type="InterPro" id="IPR003710">
    <property type="entry name" value="ApbA"/>
</dbReference>
<sequence>MSKPVWPKIAVMGGGAVGCYFGGMLARAGASVTLIARAGHVAEIERRGLRFDGLHFQENIPIAASTELAAVRGAQLLLFSVKSLDTEAAAQSLAAHLDPGAIVLGLQNGVDNIERIRLHLPNPVVPSVVYVAAAMAGPGLVRHTGRGDLVIGALDRPGHGASLPAGCLRETAALLERAAIPCRISENIEGELWAKLLMNCAYNAISALGRAQYGRIAASPAALEVMSAAVREVIAVARAEGVTLPPGDLVDAARRLADAMAGATSSTAQDIARGKRTEIDHLNGYVVRRGEAKGVATPVNRTLHALVKLLEEARETPPVS</sequence>
<evidence type="ECO:0000256" key="5">
    <source>
        <dbReference type="ARBA" id="ARBA00032024"/>
    </source>
</evidence>
<feature type="domain" description="Ketopantoate reductase C-terminal" evidence="7">
    <location>
        <begin position="187"/>
        <end position="311"/>
    </location>
</feature>
<dbReference type="FunFam" id="1.10.1040.10:FF:000017">
    <property type="entry name" value="2-dehydropantoate 2-reductase"/>
    <property type="match status" value="1"/>
</dbReference>
<dbReference type="SUPFAM" id="SSF51735">
    <property type="entry name" value="NAD(P)-binding Rossmann-fold domains"/>
    <property type="match status" value="1"/>
</dbReference>
<dbReference type="SUPFAM" id="SSF48179">
    <property type="entry name" value="6-phosphogluconate dehydrogenase C-terminal domain-like"/>
    <property type="match status" value="1"/>
</dbReference>
<dbReference type="AlphaFoldDB" id="A0A1J5SS61"/>
<comment type="caution">
    <text evidence="8">The sequence shown here is derived from an EMBL/GenBank/DDBJ whole genome shotgun (WGS) entry which is preliminary data.</text>
</comment>
<proteinExistence type="inferred from homology"/>
<dbReference type="EC" id="1.1.1.169" evidence="2"/>
<organism evidence="8">
    <name type="scientific">mine drainage metagenome</name>
    <dbReference type="NCBI Taxonomy" id="410659"/>
    <lineage>
        <taxon>unclassified sequences</taxon>
        <taxon>metagenomes</taxon>
        <taxon>ecological metagenomes</taxon>
    </lineage>
</organism>
<dbReference type="InterPro" id="IPR036291">
    <property type="entry name" value="NAD(P)-bd_dom_sf"/>
</dbReference>
<dbReference type="GO" id="GO:0050661">
    <property type="term" value="F:NADP binding"/>
    <property type="evidence" value="ECO:0007669"/>
    <property type="project" value="TreeGrafter"/>
</dbReference>
<keyword evidence="3" id="KW-0521">NADP</keyword>
<dbReference type="GO" id="GO:0005737">
    <property type="term" value="C:cytoplasm"/>
    <property type="evidence" value="ECO:0007669"/>
    <property type="project" value="TreeGrafter"/>
</dbReference>
<evidence type="ECO:0000256" key="1">
    <source>
        <dbReference type="ARBA" id="ARBA00007870"/>
    </source>
</evidence>
<evidence type="ECO:0000259" key="6">
    <source>
        <dbReference type="Pfam" id="PF02558"/>
    </source>
</evidence>
<protein>
    <recommendedName>
        <fullName evidence="2">2-dehydropantoate 2-reductase</fullName>
        <ecNumber evidence="2">1.1.1.169</ecNumber>
    </recommendedName>
    <alternativeName>
        <fullName evidence="5">Ketopantoate reductase</fullName>
    </alternativeName>
</protein>
<evidence type="ECO:0000256" key="2">
    <source>
        <dbReference type="ARBA" id="ARBA00013014"/>
    </source>
</evidence>
<dbReference type="Gene3D" id="3.40.50.720">
    <property type="entry name" value="NAD(P)-binding Rossmann-like Domain"/>
    <property type="match status" value="1"/>
</dbReference>
<dbReference type="Pfam" id="PF08546">
    <property type="entry name" value="ApbA_C"/>
    <property type="match status" value="1"/>
</dbReference>
<reference evidence="8" key="1">
    <citation type="submission" date="2016-10" db="EMBL/GenBank/DDBJ databases">
        <title>Sequence of Gallionella enrichment culture.</title>
        <authorList>
            <person name="Poehlein A."/>
            <person name="Muehling M."/>
            <person name="Daniel R."/>
        </authorList>
    </citation>
    <scope>NUCLEOTIDE SEQUENCE</scope>
</reference>
<feature type="domain" description="Ketopantoate reductase N-terminal" evidence="6">
    <location>
        <begin position="9"/>
        <end position="155"/>
    </location>
</feature>
<dbReference type="PROSITE" id="PS51257">
    <property type="entry name" value="PROKAR_LIPOPROTEIN"/>
    <property type="match status" value="1"/>
</dbReference>
<dbReference type="InterPro" id="IPR050838">
    <property type="entry name" value="Ketopantoate_reductase"/>
</dbReference>
<dbReference type="Gene3D" id="1.10.1040.10">
    <property type="entry name" value="N-(1-d-carboxylethyl)-l-norvaline Dehydrogenase, domain 2"/>
    <property type="match status" value="1"/>
</dbReference>